<dbReference type="Proteomes" id="UP000796880">
    <property type="component" value="Unassembled WGS sequence"/>
</dbReference>
<gene>
    <name evidence="1" type="ORF">FNV43_RR18796</name>
</gene>
<name>A0A8K0EBH8_9ROSA</name>
<dbReference type="AlphaFoldDB" id="A0A8K0EBH8"/>
<proteinExistence type="predicted"/>
<reference evidence="1" key="1">
    <citation type="submission" date="2020-03" db="EMBL/GenBank/DDBJ databases">
        <title>A high-quality chromosome-level genome assembly of a woody plant with both climbing and erect habits, Rhamnella rubrinervis.</title>
        <authorList>
            <person name="Lu Z."/>
            <person name="Yang Y."/>
            <person name="Zhu X."/>
            <person name="Sun Y."/>
        </authorList>
    </citation>
    <scope>NUCLEOTIDE SEQUENCE</scope>
    <source>
        <strain evidence="1">BYM</strain>
        <tissue evidence="1">Leaf</tissue>
    </source>
</reference>
<comment type="caution">
    <text evidence="1">The sequence shown here is derived from an EMBL/GenBank/DDBJ whole genome shotgun (WGS) entry which is preliminary data.</text>
</comment>
<protein>
    <submittedName>
        <fullName evidence="1">Uncharacterized protein</fullName>
    </submittedName>
</protein>
<accession>A0A8K0EBH8</accession>
<sequence>MVVAMAMERRLKLSATTTICLLDETQPGQNCLVPLASLLKIPMYFRAYCDGADSPGSVPPLPPFYVAPITTV</sequence>
<keyword evidence="2" id="KW-1185">Reference proteome</keyword>
<organism evidence="1 2">
    <name type="scientific">Rhamnella rubrinervis</name>
    <dbReference type="NCBI Taxonomy" id="2594499"/>
    <lineage>
        <taxon>Eukaryota</taxon>
        <taxon>Viridiplantae</taxon>
        <taxon>Streptophyta</taxon>
        <taxon>Embryophyta</taxon>
        <taxon>Tracheophyta</taxon>
        <taxon>Spermatophyta</taxon>
        <taxon>Magnoliopsida</taxon>
        <taxon>eudicotyledons</taxon>
        <taxon>Gunneridae</taxon>
        <taxon>Pentapetalae</taxon>
        <taxon>rosids</taxon>
        <taxon>fabids</taxon>
        <taxon>Rosales</taxon>
        <taxon>Rhamnaceae</taxon>
        <taxon>rhamnoid group</taxon>
        <taxon>Rhamneae</taxon>
        <taxon>Rhamnella</taxon>
    </lineage>
</organism>
<dbReference type="EMBL" id="VOIH02000008">
    <property type="protein sequence ID" value="KAF3440512.1"/>
    <property type="molecule type" value="Genomic_DNA"/>
</dbReference>
<evidence type="ECO:0000313" key="2">
    <source>
        <dbReference type="Proteomes" id="UP000796880"/>
    </source>
</evidence>
<evidence type="ECO:0000313" key="1">
    <source>
        <dbReference type="EMBL" id="KAF3440512.1"/>
    </source>
</evidence>